<evidence type="ECO:0000256" key="4">
    <source>
        <dbReference type="ARBA" id="ARBA00022989"/>
    </source>
</evidence>
<reference evidence="9 10" key="1">
    <citation type="journal article" date="2022" name="Front. Microbiol.">
        <title>Commensal bacteria contribute to the growth of multidrug-resistant Avibacterium paragallinarum in chickens.</title>
        <authorList>
            <person name="Zhu J."/>
            <person name="Chen Y."/>
            <person name="Wu Y."/>
            <person name="Wang Y."/>
            <person name="Zhu K."/>
        </authorList>
    </citation>
    <scope>NUCLEOTIDE SEQUENCE [LARGE SCALE GENOMIC DNA]</scope>
    <source>
        <strain evidence="9 10">AV12</strain>
    </source>
</reference>
<keyword evidence="6" id="KW-0653">Protein transport</keyword>
<keyword evidence="5 7" id="KW-0472">Membrane</keyword>
<evidence type="ECO:0000259" key="8">
    <source>
        <dbReference type="Pfam" id="PF01618"/>
    </source>
</evidence>
<evidence type="ECO:0000256" key="3">
    <source>
        <dbReference type="ARBA" id="ARBA00022692"/>
    </source>
</evidence>
<keyword evidence="10" id="KW-1185">Reference proteome</keyword>
<feature type="transmembrane region" description="Helical" evidence="7">
    <location>
        <begin position="52"/>
        <end position="72"/>
    </location>
</feature>
<comment type="caution">
    <text evidence="9">The sequence shown here is derived from an EMBL/GenBank/DDBJ whole genome shotgun (WGS) entry which is preliminary data.</text>
</comment>
<evidence type="ECO:0000256" key="5">
    <source>
        <dbReference type="ARBA" id="ARBA00023136"/>
    </source>
</evidence>
<keyword evidence="6" id="KW-0813">Transport</keyword>
<evidence type="ECO:0000256" key="1">
    <source>
        <dbReference type="ARBA" id="ARBA00004651"/>
    </source>
</evidence>
<keyword evidence="4 7" id="KW-1133">Transmembrane helix</keyword>
<evidence type="ECO:0000256" key="6">
    <source>
        <dbReference type="RuleBase" id="RU004057"/>
    </source>
</evidence>
<organism evidence="9 10">
    <name type="scientific">Avibacterium paragallinarum</name>
    <name type="common">Haemophilus gallinarum</name>
    <dbReference type="NCBI Taxonomy" id="728"/>
    <lineage>
        <taxon>Bacteria</taxon>
        <taxon>Pseudomonadati</taxon>
        <taxon>Pseudomonadota</taxon>
        <taxon>Gammaproteobacteria</taxon>
        <taxon>Pasteurellales</taxon>
        <taxon>Pasteurellaceae</taxon>
        <taxon>Avibacterium</taxon>
    </lineage>
</organism>
<evidence type="ECO:0000256" key="7">
    <source>
        <dbReference type="SAM" id="Phobius"/>
    </source>
</evidence>
<feature type="transmembrane region" description="Helical" evidence="7">
    <location>
        <begin position="92"/>
        <end position="112"/>
    </location>
</feature>
<protein>
    <submittedName>
        <fullName evidence="9">MotA/TolQ/ExbB proton channel family protein</fullName>
    </submittedName>
</protein>
<dbReference type="Proteomes" id="UP001352533">
    <property type="component" value="Unassembled WGS sequence"/>
</dbReference>
<comment type="subcellular location">
    <subcellularLocation>
        <location evidence="1">Cell membrane</location>
        <topology evidence="1">Multi-pass membrane protein</topology>
    </subcellularLocation>
    <subcellularLocation>
        <location evidence="6">Membrane</location>
        <topology evidence="6">Multi-pass membrane protein</topology>
    </subcellularLocation>
</comment>
<gene>
    <name evidence="9" type="ORF">M5S25_05060</name>
</gene>
<evidence type="ECO:0000313" key="10">
    <source>
        <dbReference type="Proteomes" id="UP001352533"/>
    </source>
</evidence>
<keyword evidence="3 7" id="KW-0812">Transmembrane</keyword>
<feature type="transmembrane region" description="Helical" evidence="7">
    <location>
        <begin position="22"/>
        <end position="40"/>
    </location>
</feature>
<name>A0ABU7QPQ1_AVIPA</name>
<dbReference type="RefSeq" id="WP_194751054.1">
    <property type="nucleotide sequence ID" value="NZ_JACEWB010000008.1"/>
</dbReference>
<sequence length="645" mass="73170">MLSIKQIESLLTTISPDRVTDYFYIVLIITLSIGLLSAFLPNSRKESPVPNLLTSLGILGTFTGIVVGLLNFNIDNIDQSISTLLAGMKTAFLTSVIGLLLSICLKITYPLLRNVVRNIFYKKNNKQEQSLDIDKIINNIYLQTDILQQQEKSIEKLSQSLGADNESSVIGQLKLLRTDLSDNNKTLISQVEPIITNSNAILEFMEKSYTQLSTFQSTLWDKLEGTFSYQTSILNKLENFPAFQDTILSKFEESLSSQAAILGNLEKSSTFQDTILDKLENFSSFQTTLWDKLENFSQLLSRSATEAVIQALNKVISDFNKNLTEQFGENFKELNKAVGDLLNWQDHYKQQLNEMINLFDKKISSLSQTEQAILNIENSAKSIPTLINELSEVIQFNQQQIEGLNIHLEAFSELKENAVRSIPEIQNQISLMLKNTSSANQEFIDVMKENSQNFSHSLSQSSEQFIESVTKSGQNFTTSLLASSTQLTDSIDKNQQQLIQQSNILEQNSQTMEKHQKSLVEQQEKSIEQVMTFISEWQQKLDKHTTDVQQRFTQSLDKMMQTHMEENSRLMGRLEKESESALTRTGESIDKQIKALDKALEAELERVIGDMGRALASISDQFTKDYINLVDAMNRIVNQPNRRGY</sequence>
<dbReference type="EMBL" id="JAMDKS010000008">
    <property type="protein sequence ID" value="MEE6112570.1"/>
    <property type="molecule type" value="Genomic_DNA"/>
</dbReference>
<evidence type="ECO:0000313" key="9">
    <source>
        <dbReference type="EMBL" id="MEE6112570.1"/>
    </source>
</evidence>
<accession>A0ABU7QPQ1</accession>
<feature type="domain" description="MotA/TolQ/ExbB proton channel" evidence="8">
    <location>
        <begin position="55"/>
        <end position="120"/>
    </location>
</feature>
<proteinExistence type="inferred from homology"/>
<dbReference type="Pfam" id="PF01618">
    <property type="entry name" value="MotA_ExbB"/>
    <property type="match status" value="1"/>
</dbReference>
<keyword evidence="2" id="KW-1003">Cell membrane</keyword>
<comment type="similarity">
    <text evidence="6">Belongs to the exbB/tolQ family.</text>
</comment>
<evidence type="ECO:0000256" key="2">
    <source>
        <dbReference type="ARBA" id="ARBA00022475"/>
    </source>
</evidence>
<dbReference type="InterPro" id="IPR002898">
    <property type="entry name" value="MotA_ExbB_proton_chnl"/>
</dbReference>